<name>A0AA88X3S4_9ASTE</name>
<feature type="domain" description="GS catalytic" evidence="3">
    <location>
        <begin position="30"/>
        <end position="84"/>
    </location>
</feature>
<reference evidence="4" key="1">
    <citation type="submission" date="2022-12" db="EMBL/GenBank/DDBJ databases">
        <title>Draft genome assemblies for two species of Escallonia (Escalloniales).</title>
        <authorList>
            <person name="Chanderbali A."/>
            <person name="Dervinis C."/>
            <person name="Anghel I."/>
            <person name="Soltis D."/>
            <person name="Soltis P."/>
            <person name="Zapata F."/>
        </authorList>
    </citation>
    <scope>NUCLEOTIDE SEQUENCE</scope>
    <source>
        <strain evidence="4">UCBG64.0493</strain>
        <tissue evidence="4">Leaf</tissue>
    </source>
</reference>
<dbReference type="PANTHER" id="PTHR43785:SF2">
    <property type="entry name" value="TYPE-1 GLUTAMINE SYNTHETASE 1"/>
    <property type="match status" value="1"/>
</dbReference>
<dbReference type="Proteomes" id="UP001188597">
    <property type="component" value="Unassembled WGS sequence"/>
</dbReference>
<evidence type="ECO:0000256" key="1">
    <source>
        <dbReference type="ARBA" id="ARBA00022598"/>
    </source>
</evidence>
<dbReference type="Gene3D" id="3.30.590.10">
    <property type="entry name" value="Glutamine synthetase/guanido kinase, catalytic domain"/>
    <property type="match status" value="1"/>
</dbReference>
<dbReference type="Pfam" id="PF00120">
    <property type="entry name" value="Gln-synt_C"/>
    <property type="match status" value="1"/>
</dbReference>
<dbReference type="InterPro" id="IPR008146">
    <property type="entry name" value="Gln_synth_cat_dom"/>
</dbReference>
<accession>A0AA88X3S4</accession>
<keyword evidence="5" id="KW-1185">Reference proteome</keyword>
<gene>
    <name evidence="4" type="ORF">RJ639_032167</name>
</gene>
<comment type="similarity">
    <text evidence="2">Belongs to the glutamine synthetase family.</text>
</comment>
<proteinExistence type="inferred from homology"/>
<dbReference type="EMBL" id="JAVXUP010000149">
    <property type="protein sequence ID" value="KAK3036398.1"/>
    <property type="molecule type" value="Genomic_DNA"/>
</dbReference>
<protein>
    <recommendedName>
        <fullName evidence="3">GS catalytic domain-containing protein</fullName>
    </recommendedName>
</protein>
<dbReference type="AlphaFoldDB" id="A0AA88X3S4"/>
<evidence type="ECO:0000313" key="4">
    <source>
        <dbReference type="EMBL" id="KAK3036398.1"/>
    </source>
</evidence>
<dbReference type="InterPro" id="IPR014746">
    <property type="entry name" value="Gln_synth/guanido_kin_cat_dom"/>
</dbReference>
<organism evidence="4 5">
    <name type="scientific">Escallonia herrerae</name>
    <dbReference type="NCBI Taxonomy" id="1293975"/>
    <lineage>
        <taxon>Eukaryota</taxon>
        <taxon>Viridiplantae</taxon>
        <taxon>Streptophyta</taxon>
        <taxon>Embryophyta</taxon>
        <taxon>Tracheophyta</taxon>
        <taxon>Spermatophyta</taxon>
        <taxon>Magnoliopsida</taxon>
        <taxon>eudicotyledons</taxon>
        <taxon>Gunneridae</taxon>
        <taxon>Pentapetalae</taxon>
        <taxon>asterids</taxon>
        <taxon>campanulids</taxon>
        <taxon>Escalloniales</taxon>
        <taxon>Escalloniaceae</taxon>
        <taxon>Escallonia</taxon>
    </lineage>
</organism>
<comment type="caution">
    <text evidence="4">The sequence shown here is derived from an EMBL/GenBank/DDBJ whole genome shotgun (WGS) entry which is preliminary data.</text>
</comment>
<evidence type="ECO:0000259" key="3">
    <source>
        <dbReference type="Pfam" id="PF00120"/>
    </source>
</evidence>
<dbReference type="PANTHER" id="PTHR43785">
    <property type="entry name" value="GAMMA-GLUTAMYLPUTRESCINE SYNTHETASE"/>
    <property type="match status" value="1"/>
</dbReference>
<evidence type="ECO:0000256" key="2">
    <source>
        <dbReference type="RuleBase" id="RU000384"/>
    </source>
</evidence>
<evidence type="ECO:0000313" key="5">
    <source>
        <dbReference type="Proteomes" id="UP001188597"/>
    </source>
</evidence>
<dbReference type="SUPFAM" id="SSF55931">
    <property type="entry name" value="Glutamine synthetase/guanido kinase"/>
    <property type="match status" value="1"/>
</dbReference>
<dbReference type="GO" id="GO:0004356">
    <property type="term" value="F:glutamine synthetase activity"/>
    <property type="evidence" value="ECO:0007669"/>
    <property type="project" value="InterPro"/>
</dbReference>
<sequence length="92" mass="10500">MTLALHYNETCELQCVMTFICIKTDENPHSLDGKVKRLPKSLSESVEALEKDGVLKDLIGEKLLVAIKGVRKAEVKYYSENKDAYKNLIHKY</sequence>
<keyword evidence="1" id="KW-0436">Ligase</keyword>